<comment type="caution">
    <text evidence="1">Lacks conserved residue(s) required for the propagation of feature annotation.</text>
</comment>
<organism evidence="5 6">
    <name type="scientific">Adineta steineri</name>
    <dbReference type="NCBI Taxonomy" id="433720"/>
    <lineage>
        <taxon>Eukaryota</taxon>
        <taxon>Metazoa</taxon>
        <taxon>Spiralia</taxon>
        <taxon>Gnathifera</taxon>
        <taxon>Rotifera</taxon>
        <taxon>Eurotatoria</taxon>
        <taxon>Bdelloidea</taxon>
        <taxon>Adinetida</taxon>
        <taxon>Adinetidae</taxon>
        <taxon>Adineta</taxon>
    </lineage>
</organism>
<dbReference type="SUPFAM" id="SSF54919">
    <property type="entry name" value="Nucleoside diphosphate kinase, NDK"/>
    <property type="match status" value="3"/>
</dbReference>
<evidence type="ECO:0000256" key="1">
    <source>
        <dbReference type="PROSITE-ProRule" id="PRU00706"/>
    </source>
</evidence>
<keyword evidence="3" id="KW-0812">Transmembrane</keyword>
<dbReference type="EMBL" id="CAJOAY010000196">
    <property type="protein sequence ID" value="CAF3581222.1"/>
    <property type="molecule type" value="Genomic_DNA"/>
</dbReference>
<name>A0A818LWM0_9BILA</name>
<evidence type="ECO:0000259" key="4">
    <source>
        <dbReference type="SMART" id="SM00562"/>
    </source>
</evidence>
<feature type="compositionally biased region" description="Acidic residues" evidence="2">
    <location>
        <begin position="178"/>
        <end position="189"/>
    </location>
</feature>
<dbReference type="SUPFAM" id="SSF52833">
    <property type="entry name" value="Thioredoxin-like"/>
    <property type="match status" value="2"/>
</dbReference>
<reference evidence="5" key="1">
    <citation type="submission" date="2021-02" db="EMBL/GenBank/DDBJ databases">
        <authorList>
            <person name="Nowell W R."/>
        </authorList>
    </citation>
    <scope>NUCLEOTIDE SEQUENCE</scope>
</reference>
<comment type="similarity">
    <text evidence="1">Belongs to the NDK family.</text>
</comment>
<dbReference type="PROSITE" id="PS51374">
    <property type="entry name" value="NDPK_LIKE"/>
    <property type="match status" value="2"/>
</dbReference>
<keyword evidence="3" id="KW-1133">Transmembrane helix</keyword>
<accession>A0A818LWM0</accession>
<evidence type="ECO:0000313" key="5">
    <source>
        <dbReference type="EMBL" id="CAF3581222.1"/>
    </source>
</evidence>
<protein>
    <recommendedName>
        <fullName evidence="4">Nucleoside diphosphate kinase-like domain-containing protein</fullName>
    </recommendedName>
</protein>
<dbReference type="AlphaFoldDB" id="A0A818LWM0"/>
<dbReference type="Proteomes" id="UP000663881">
    <property type="component" value="Unassembled WGS sequence"/>
</dbReference>
<dbReference type="InterPro" id="IPR034907">
    <property type="entry name" value="NDK-like_dom"/>
</dbReference>
<feature type="compositionally biased region" description="Basic and acidic residues" evidence="2">
    <location>
        <begin position="166"/>
        <end position="177"/>
    </location>
</feature>
<evidence type="ECO:0000313" key="6">
    <source>
        <dbReference type="Proteomes" id="UP000663881"/>
    </source>
</evidence>
<dbReference type="PANTHER" id="PTHR46135:SF3">
    <property type="entry name" value="NME_NM23 FAMILY MEMBER 8"/>
    <property type="match status" value="1"/>
</dbReference>
<evidence type="ECO:0000256" key="2">
    <source>
        <dbReference type="SAM" id="MobiDB-lite"/>
    </source>
</evidence>
<dbReference type="Pfam" id="PF00334">
    <property type="entry name" value="NDK"/>
    <property type="match status" value="2"/>
</dbReference>
<dbReference type="InterPro" id="IPR036850">
    <property type="entry name" value="NDK-like_dom_sf"/>
</dbReference>
<dbReference type="Gene3D" id="3.30.70.141">
    <property type="entry name" value="Nucleoside diphosphate kinase-like domain"/>
    <property type="match status" value="3"/>
</dbReference>
<evidence type="ECO:0000256" key="3">
    <source>
        <dbReference type="SAM" id="Phobius"/>
    </source>
</evidence>
<feature type="transmembrane region" description="Helical" evidence="3">
    <location>
        <begin position="60"/>
        <end position="79"/>
    </location>
</feature>
<dbReference type="InterPro" id="IPR036249">
    <property type="entry name" value="Thioredoxin-like_sf"/>
</dbReference>
<dbReference type="PANTHER" id="PTHR46135">
    <property type="entry name" value="NME/NM23 FAMILY MEMBER 8"/>
    <property type="match status" value="1"/>
</dbReference>
<feature type="domain" description="Nucleoside diphosphate kinase-like" evidence="4">
    <location>
        <begin position="480"/>
        <end position="613"/>
    </location>
</feature>
<proteinExistence type="inferred from homology"/>
<gene>
    <name evidence="5" type="ORF">OKA104_LOCUS5616</name>
</gene>
<keyword evidence="3" id="KW-0472">Membrane</keyword>
<feature type="domain" description="Nucleoside diphosphate kinase-like" evidence="4">
    <location>
        <begin position="340"/>
        <end position="479"/>
    </location>
</feature>
<comment type="caution">
    <text evidence="5">The sequence shown here is derived from an EMBL/GenBank/DDBJ whole genome shotgun (WGS) entry which is preliminary data.</text>
</comment>
<feature type="region of interest" description="Disordered" evidence="2">
    <location>
        <begin position="166"/>
        <end position="194"/>
    </location>
</feature>
<dbReference type="Gene3D" id="3.40.30.10">
    <property type="entry name" value="Glutaredoxin"/>
    <property type="match status" value="1"/>
</dbReference>
<dbReference type="InterPro" id="IPR051766">
    <property type="entry name" value="TXND_domain-containing"/>
</dbReference>
<sequence length="615" mass="69767">MARRRQEIALQAELETQEEWNDAINKEGLTVIDIYQHWAGPCRSAEGYFKTMKTELCEPLLRFAIPSFALLFILVIDVYQSYGGPCKALEAKFRSIKNTLGDPLLAFAVAKADTIDSLEKFRGRCEPCFLFYASGVLVDSCIGANAPDLQRKITGGLEHEKKILKEGGQRTEHRMELAPEEEDEEDEIEAGANRKRSPSIVNAVASHQYTLAVIRPDAYANGKTNEIVDKIKHHGFRVLLQQEHQLTEHDARQFHRQKMNEAGYEEQIVHMTNGPSVVLLLQKTDAKESTVEQFRELVHSEEAWKENVDCTQSPDHVQQDLMLLLPGIAQKPQSGREKQIERTLAIIRPTAFKLHKDAIIKKIHDSGFEVTRTAEVHLTQAQAEQFYSDKKNEPYFHDLMHEMTSGPSTALYITKKDGVQAFRTLLGPTEKNRIKEAAGTLRNEFDIVDAKINSLHGARTQAEANRNLQFFFPEERILVILKPNLTDQQKTEIVEAFRKAHFFVMARKTEKLTPEQVAQLEKSHHGKDHYEELVHYMTSGPSELLVLVKEHASKSWQDVVGPEEPAKASETAPHSLRAMYGKDLVHNAIDVSPDVQHAKNDIHLIFGDLDKDEHA</sequence>
<dbReference type="SMART" id="SM00562">
    <property type="entry name" value="NDK"/>
    <property type="match status" value="2"/>
</dbReference>